<dbReference type="Pfam" id="PF13450">
    <property type="entry name" value="NAD_binding_8"/>
    <property type="match status" value="1"/>
</dbReference>
<protein>
    <recommendedName>
        <fullName evidence="4">Cyclohexanone monooxygenase</fullName>
    </recommendedName>
</protein>
<dbReference type="InterPro" id="IPR036188">
    <property type="entry name" value="FAD/NAD-bd_sf"/>
</dbReference>
<sequence>MGDIANQTNGNFDEFTIKDAPVENQRPLKVVIIGAGFSGIHSTIRITQRLRNIDLTVYETNEEISGVCYQFSFAPNPYWSSLYAPGPEIRAYMQEVAERFGATRYIKTSHKVTSAIWDAEKKLW</sequence>
<proteinExistence type="inferred from homology"/>
<reference evidence="2" key="1">
    <citation type="submission" date="2020-03" db="EMBL/GenBank/DDBJ databases">
        <title>Draft Genome Sequence of Cylindrodendrum hubeiense.</title>
        <authorList>
            <person name="Buettner E."/>
            <person name="Kellner H."/>
        </authorList>
    </citation>
    <scope>NUCLEOTIDE SEQUENCE</scope>
    <source>
        <strain evidence="2">IHI 201604</strain>
    </source>
</reference>
<accession>A0A9P5LLT8</accession>
<dbReference type="AlphaFoldDB" id="A0A9P5LLT8"/>
<organism evidence="2 3">
    <name type="scientific">Cylindrodendrum hubeiense</name>
    <dbReference type="NCBI Taxonomy" id="595255"/>
    <lineage>
        <taxon>Eukaryota</taxon>
        <taxon>Fungi</taxon>
        <taxon>Dikarya</taxon>
        <taxon>Ascomycota</taxon>
        <taxon>Pezizomycotina</taxon>
        <taxon>Sordariomycetes</taxon>
        <taxon>Hypocreomycetidae</taxon>
        <taxon>Hypocreales</taxon>
        <taxon>Nectriaceae</taxon>
        <taxon>Cylindrodendrum</taxon>
    </lineage>
</organism>
<evidence type="ECO:0000313" key="3">
    <source>
        <dbReference type="Proteomes" id="UP000722485"/>
    </source>
</evidence>
<dbReference type="InterPro" id="IPR051209">
    <property type="entry name" value="FAD-bind_Monooxygenase_sf"/>
</dbReference>
<dbReference type="Proteomes" id="UP000722485">
    <property type="component" value="Unassembled WGS sequence"/>
</dbReference>
<evidence type="ECO:0000313" key="2">
    <source>
        <dbReference type="EMBL" id="KAF7557068.1"/>
    </source>
</evidence>
<keyword evidence="3" id="KW-1185">Reference proteome</keyword>
<dbReference type="EMBL" id="JAANBB010000007">
    <property type="protein sequence ID" value="KAF7557068.1"/>
    <property type="molecule type" value="Genomic_DNA"/>
</dbReference>
<dbReference type="Gene3D" id="3.50.50.60">
    <property type="entry name" value="FAD/NAD(P)-binding domain"/>
    <property type="match status" value="1"/>
</dbReference>
<dbReference type="OrthoDB" id="74360at2759"/>
<dbReference type="PANTHER" id="PTHR42877">
    <property type="entry name" value="L-ORNITHINE N(5)-MONOOXYGENASE-RELATED"/>
    <property type="match status" value="1"/>
</dbReference>
<gene>
    <name evidence="2" type="ORF">G7Z17_g899</name>
</gene>
<evidence type="ECO:0008006" key="4">
    <source>
        <dbReference type="Google" id="ProtNLM"/>
    </source>
</evidence>
<dbReference type="PANTHER" id="PTHR42877:SF7">
    <property type="entry name" value="FLAVIN-BINDING MONOOXYGENASE-RELATED"/>
    <property type="match status" value="1"/>
</dbReference>
<dbReference type="SUPFAM" id="SSF51905">
    <property type="entry name" value="FAD/NAD(P)-binding domain"/>
    <property type="match status" value="1"/>
</dbReference>
<evidence type="ECO:0000256" key="1">
    <source>
        <dbReference type="ARBA" id="ARBA00010139"/>
    </source>
</evidence>
<comment type="caution">
    <text evidence="2">The sequence shown here is derived from an EMBL/GenBank/DDBJ whole genome shotgun (WGS) entry which is preliminary data.</text>
</comment>
<name>A0A9P5LLT8_9HYPO</name>
<comment type="similarity">
    <text evidence="1">Belongs to the FAD-binding monooxygenase family.</text>
</comment>